<dbReference type="GO" id="GO:0006081">
    <property type="term" value="P:aldehyde metabolic process"/>
    <property type="evidence" value="ECO:0007669"/>
    <property type="project" value="InterPro"/>
</dbReference>
<feature type="active site" evidence="6">
    <location>
        <position position="247"/>
    </location>
</feature>
<dbReference type="InterPro" id="IPR012394">
    <property type="entry name" value="Aldehyde_DH_NAD(P)"/>
</dbReference>
<evidence type="ECO:0000256" key="2">
    <source>
        <dbReference type="ARBA" id="ARBA00023002"/>
    </source>
</evidence>
<comment type="similarity">
    <text evidence="1 5">Belongs to the aldehyde dehydrogenase family.</text>
</comment>
<dbReference type="Gene3D" id="3.40.605.10">
    <property type="entry name" value="Aldehyde Dehydrogenase, Chain A, domain 1"/>
    <property type="match status" value="1"/>
</dbReference>
<name>A0A7I8K6G5_SPIIN</name>
<evidence type="ECO:0000256" key="4">
    <source>
        <dbReference type="ARBA" id="ARBA00049194"/>
    </source>
</evidence>
<dbReference type="Pfam" id="PF00171">
    <property type="entry name" value="Aldedh"/>
    <property type="match status" value="1"/>
</dbReference>
<organism evidence="8 9">
    <name type="scientific">Spirodela intermedia</name>
    <name type="common">Intermediate duckweed</name>
    <dbReference type="NCBI Taxonomy" id="51605"/>
    <lineage>
        <taxon>Eukaryota</taxon>
        <taxon>Viridiplantae</taxon>
        <taxon>Streptophyta</taxon>
        <taxon>Embryophyta</taxon>
        <taxon>Tracheophyta</taxon>
        <taxon>Spermatophyta</taxon>
        <taxon>Magnoliopsida</taxon>
        <taxon>Liliopsida</taxon>
        <taxon>Araceae</taxon>
        <taxon>Lemnoideae</taxon>
        <taxon>Spirodela</taxon>
    </lineage>
</organism>
<dbReference type="AlphaFoldDB" id="A0A7I8K6G5"/>
<dbReference type="InterPro" id="IPR016161">
    <property type="entry name" value="Ald_DH/histidinol_DH"/>
</dbReference>
<sequence length="475" mass="52396">MGTVEERLGEMREAFRSGKTKCEKWRRSQLMALLALVREEEEGIFSALNRDLGKHRAEAFRDEVGVLIKSINFALSSLKQWMAPKSVKVPLVSFPSSATVVPEPLGVVLLFSSWNFPIGLALEPIIGAFSAGNVVALKPSELAPSSAEFLAEAIPRYLDGAAVKVFLGGPSVGSQLLEQRWDKILFTGSPRVGRVVMAAAAEHLTPVILELGGKCPAIVDSIGSSEQKVAAKRLVAGKWGPCCGQACVGIDYILVERQFASTLIDMLRRTVKSLYGDSRNLSRIVNRQHFMRLEGLLKDPSVSASVVHGGRFDSDNLKIEPTILLDPPLDSEIMTEEVFGPLLPIITLEKIGDSIAFVRDRPKPLAIYVFSNDEALKKRVVAETSSGSVTFNDTMIQFAVDTLPFGGVGGSGFGRYHGKFSFDAFSHEKAVMRRQFLLDFPLRYPPWNETKLRFLRDVFHFDYFGLLLVMMGLKK</sequence>
<evidence type="ECO:0000313" key="9">
    <source>
        <dbReference type="Proteomes" id="UP000663760"/>
    </source>
</evidence>
<dbReference type="Gene3D" id="3.40.309.10">
    <property type="entry name" value="Aldehyde Dehydrogenase, Chain A, domain 2"/>
    <property type="match status" value="1"/>
</dbReference>
<dbReference type="PANTHER" id="PTHR43570:SF17">
    <property type="entry name" value="ALDEHYDE DEHYDROGENASE FAMILY 3 MEMBER F1"/>
    <property type="match status" value="1"/>
</dbReference>
<dbReference type="GO" id="GO:0005737">
    <property type="term" value="C:cytoplasm"/>
    <property type="evidence" value="ECO:0007669"/>
    <property type="project" value="TreeGrafter"/>
</dbReference>
<keyword evidence="2 5" id="KW-0560">Oxidoreductase</keyword>
<feature type="domain" description="Aldehyde dehydrogenase" evidence="7">
    <location>
        <begin position="5"/>
        <end position="431"/>
    </location>
</feature>
<dbReference type="Proteomes" id="UP000663760">
    <property type="component" value="Chromosome 2"/>
</dbReference>
<dbReference type="FunFam" id="3.40.309.10:FF:000003">
    <property type="entry name" value="Aldehyde dehydrogenase"/>
    <property type="match status" value="1"/>
</dbReference>
<dbReference type="InterPro" id="IPR016162">
    <property type="entry name" value="Ald_DH_N"/>
</dbReference>
<feature type="active site" evidence="6">
    <location>
        <position position="210"/>
    </location>
</feature>
<keyword evidence="3" id="KW-0520">NAD</keyword>
<dbReference type="InterPro" id="IPR015590">
    <property type="entry name" value="Aldehyde_DH_dom"/>
</dbReference>
<reference evidence="8" key="1">
    <citation type="submission" date="2020-02" db="EMBL/GenBank/DDBJ databases">
        <authorList>
            <person name="Scholz U."/>
            <person name="Mascher M."/>
            <person name="Fiebig A."/>
        </authorList>
    </citation>
    <scope>NUCLEOTIDE SEQUENCE</scope>
</reference>
<evidence type="ECO:0000256" key="5">
    <source>
        <dbReference type="PIRNR" id="PIRNR036492"/>
    </source>
</evidence>
<accession>A0A7I8K6G5</accession>
<dbReference type="InterPro" id="IPR016163">
    <property type="entry name" value="Ald_DH_C"/>
</dbReference>
<evidence type="ECO:0000313" key="8">
    <source>
        <dbReference type="EMBL" id="CAA7391966.1"/>
    </source>
</evidence>
<comment type="catalytic activity">
    <reaction evidence="4">
        <text>an aldehyde + NAD(+) + H2O = a carboxylate + NADH + 2 H(+)</text>
        <dbReference type="Rhea" id="RHEA:16185"/>
        <dbReference type="ChEBI" id="CHEBI:15377"/>
        <dbReference type="ChEBI" id="CHEBI:15378"/>
        <dbReference type="ChEBI" id="CHEBI:17478"/>
        <dbReference type="ChEBI" id="CHEBI:29067"/>
        <dbReference type="ChEBI" id="CHEBI:57540"/>
        <dbReference type="ChEBI" id="CHEBI:57945"/>
        <dbReference type="EC" id="1.2.1.3"/>
    </reaction>
</comment>
<dbReference type="GO" id="GO:0004029">
    <property type="term" value="F:aldehyde dehydrogenase (NAD+) activity"/>
    <property type="evidence" value="ECO:0007669"/>
    <property type="project" value="UniProtKB-EC"/>
</dbReference>
<evidence type="ECO:0000256" key="6">
    <source>
        <dbReference type="PIRSR" id="PIRSR036492-1"/>
    </source>
</evidence>
<proteinExistence type="inferred from homology"/>
<dbReference type="EMBL" id="LR746265">
    <property type="protein sequence ID" value="CAA7391966.1"/>
    <property type="molecule type" value="Genomic_DNA"/>
</dbReference>
<dbReference type="SUPFAM" id="SSF53720">
    <property type="entry name" value="ALDH-like"/>
    <property type="match status" value="1"/>
</dbReference>
<dbReference type="GO" id="GO:0009737">
    <property type="term" value="P:response to abscisic acid"/>
    <property type="evidence" value="ECO:0007669"/>
    <property type="project" value="UniProtKB-ARBA"/>
</dbReference>
<gene>
    <name evidence="8" type="ORF">SI8410_02003165</name>
</gene>
<dbReference type="FunFam" id="3.40.605.10:FF:000004">
    <property type="entry name" value="Aldehyde dehydrogenase"/>
    <property type="match status" value="1"/>
</dbReference>
<dbReference type="PANTHER" id="PTHR43570">
    <property type="entry name" value="ALDEHYDE DEHYDROGENASE"/>
    <property type="match status" value="1"/>
</dbReference>
<dbReference type="PIRSF" id="PIRSF036492">
    <property type="entry name" value="ALDH"/>
    <property type="match status" value="1"/>
</dbReference>
<dbReference type="OrthoDB" id="440325at2759"/>
<protein>
    <recommendedName>
        <fullName evidence="5">Aldehyde dehydrogenase</fullName>
    </recommendedName>
</protein>
<keyword evidence="9" id="KW-1185">Reference proteome</keyword>
<evidence type="ECO:0000256" key="1">
    <source>
        <dbReference type="ARBA" id="ARBA00009986"/>
    </source>
</evidence>
<evidence type="ECO:0000259" key="7">
    <source>
        <dbReference type="Pfam" id="PF00171"/>
    </source>
</evidence>
<evidence type="ECO:0000256" key="3">
    <source>
        <dbReference type="ARBA" id="ARBA00023027"/>
    </source>
</evidence>